<dbReference type="PROSITE" id="PS51819">
    <property type="entry name" value="VOC"/>
    <property type="match status" value="1"/>
</dbReference>
<keyword evidence="1" id="KW-0479">Metal-binding</keyword>
<dbReference type="SUPFAM" id="SSF54593">
    <property type="entry name" value="Glyoxalase/Bleomycin resistance protein/Dihydroxybiphenyl dioxygenase"/>
    <property type="match status" value="1"/>
</dbReference>
<feature type="domain" description="VOC" evidence="2">
    <location>
        <begin position="7"/>
        <end position="122"/>
    </location>
</feature>
<name>D1ARP3_SEBTE</name>
<sequence length="136" mass="16387">MNYKITGINHITFSVSNLEKSCEFYEKVFGVKPAYKWKQGVYYDLCGYWLALNEEKDILRNDIKHSYTHMAFSVPEEEFDHITEYFEKHKIVYSLGRGRNIREKKSVYFQDPDGHKFEFHCGTMKDRLEYFNDIKK</sequence>
<dbReference type="Gene3D" id="3.10.180.10">
    <property type="entry name" value="2,3-Dihydroxybiphenyl 1,2-Dioxygenase, domain 1"/>
    <property type="match status" value="1"/>
</dbReference>
<dbReference type="STRING" id="526218.Sterm_3695"/>
<reference evidence="3 4" key="2">
    <citation type="journal article" date="2010" name="Stand. Genomic Sci.">
        <title>Complete genome sequence of Sebaldella termitidis type strain (NCTC 11300).</title>
        <authorList>
            <person name="Harmon-Smith M."/>
            <person name="Celia L."/>
            <person name="Chertkov O."/>
            <person name="Lapidus A."/>
            <person name="Copeland A."/>
            <person name="Glavina Del Rio T."/>
            <person name="Nolan M."/>
            <person name="Lucas S."/>
            <person name="Tice H."/>
            <person name="Cheng J.F."/>
            <person name="Han C."/>
            <person name="Detter J.C."/>
            <person name="Bruce D."/>
            <person name="Goodwin L."/>
            <person name="Pitluck S."/>
            <person name="Pati A."/>
            <person name="Liolios K."/>
            <person name="Ivanova N."/>
            <person name="Mavromatis K."/>
            <person name="Mikhailova N."/>
            <person name="Chen A."/>
            <person name="Palaniappan K."/>
            <person name="Land M."/>
            <person name="Hauser L."/>
            <person name="Chang Y.J."/>
            <person name="Jeffries C.D."/>
            <person name="Brettin T."/>
            <person name="Goker M."/>
            <person name="Beck B."/>
            <person name="Bristow J."/>
            <person name="Eisen J.A."/>
            <person name="Markowitz V."/>
            <person name="Hugenholtz P."/>
            <person name="Kyrpides N.C."/>
            <person name="Klenk H.P."/>
            <person name="Chen F."/>
        </authorList>
    </citation>
    <scope>NUCLEOTIDE SEQUENCE [LARGE SCALE GENOMIC DNA]</scope>
    <source>
        <strain evidence="4">ATCC 33386 / NCTC 11300</strain>
    </source>
</reference>
<keyword evidence="4" id="KW-1185">Reference proteome</keyword>
<proteinExistence type="predicted"/>
<dbReference type="AlphaFoldDB" id="D1ARP3"/>
<dbReference type="InterPro" id="IPR037523">
    <property type="entry name" value="VOC_core"/>
</dbReference>
<organism evidence="3 4">
    <name type="scientific">Sebaldella termitidis (strain ATCC 33386 / NCTC 11300)</name>
    <dbReference type="NCBI Taxonomy" id="526218"/>
    <lineage>
        <taxon>Bacteria</taxon>
        <taxon>Fusobacteriati</taxon>
        <taxon>Fusobacteriota</taxon>
        <taxon>Fusobacteriia</taxon>
        <taxon>Fusobacteriales</taxon>
        <taxon>Leptotrichiaceae</taxon>
        <taxon>Sebaldella</taxon>
    </lineage>
</organism>
<dbReference type="EMBL" id="CP001739">
    <property type="protein sequence ID" value="ACZ10529.1"/>
    <property type="molecule type" value="Genomic_DNA"/>
</dbReference>
<dbReference type="RefSeq" id="WP_012863111.1">
    <property type="nucleotide sequence ID" value="NC_013517.1"/>
</dbReference>
<dbReference type="PANTHER" id="PTHR36113">
    <property type="entry name" value="LYASE, PUTATIVE-RELATED-RELATED"/>
    <property type="match status" value="1"/>
</dbReference>
<gene>
    <name evidence="3" type="ordered locus">Sterm_3695</name>
</gene>
<dbReference type="KEGG" id="str:Sterm_3695"/>
<dbReference type="GO" id="GO:0046872">
    <property type="term" value="F:metal ion binding"/>
    <property type="evidence" value="ECO:0007669"/>
    <property type="project" value="UniProtKB-KW"/>
</dbReference>
<protein>
    <submittedName>
        <fullName evidence="3">Glyoxalase/bleomycin resistance protein/dioxygenase</fullName>
    </submittedName>
</protein>
<dbReference type="Pfam" id="PF00903">
    <property type="entry name" value="Glyoxalase"/>
    <property type="match status" value="1"/>
</dbReference>
<dbReference type="InterPro" id="IPR051332">
    <property type="entry name" value="Fosfomycin_Res_Enzymes"/>
</dbReference>
<dbReference type="InterPro" id="IPR004360">
    <property type="entry name" value="Glyas_Fos-R_dOase_dom"/>
</dbReference>
<dbReference type="InterPro" id="IPR029068">
    <property type="entry name" value="Glyas_Bleomycin-R_OHBP_Dase"/>
</dbReference>
<evidence type="ECO:0000313" key="4">
    <source>
        <dbReference type="Proteomes" id="UP000000845"/>
    </source>
</evidence>
<dbReference type="HOGENOM" id="CLU_121356_0_0_0"/>
<dbReference type="NCBIfam" id="NF003152">
    <property type="entry name" value="PRK04101.1"/>
    <property type="match status" value="1"/>
</dbReference>
<evidence type="ECO:0000256" key="1">
    <source>
        <dbReference type="ARBA" id="ARBA00022723"/>
    </source>
</evidence>
<dbReference type="eggNOG" id="COG0346">
    <property type="taxonomic scope" value="Bacteria"/>
</dbReference>
<evidence type="ECO:0000313" key="3">
    <source>
        <dbReference type="EMBL" id="ACZ10529.1"/>
    </source>
</evidence>
<reference evidence="4" key="1">
    <citation type="submission" date="2009-09" db="EMBL/GenBank/DDBJ databases">
        <title>The complete chromosome of Sebaldella termitidis ATCC 33386.</title>
        <authorList>
            <consortium name="US DOE Joint Genome Institute (JGI-PGF)"/>
            <person name="Lucas S."/>
            <person name="Copeland A."/>
            <person name="Lapidus A."/>
            <person name="Glavina del Rio T."/>
            <person name="Dalin E."/>
            <person name="Tice H."/>
            <person name="Bruce D."/>
            <person name="Goodwin L."/>
            <person name="Pitluck S."/>
            <person name="Kyrpides N."/>
            <person name="Mavromatis K."/>
            <person name="Ivanova N."/>
            <person name="Mikhailova N."/>
            <person name="Sims D."/>
            <person name="Meincke L."/>
            <person name="Brettin T."/>
            <person name="Detter J.C."/>
            <person name="Han C."/>
            <person name="Larimer F."/>
            <person name="Land M."/>
            <person name="Hauser L."/>
            <person name="Markowitz V."/>
            <person name="Cheng J.F."/>
            <person name="Hugenholtz P."/>
            <person name="Woyke T."/>
            <person name="Wu D."/>
            <person name="Eisen J.A."/>
        </authorList>
    </citation>
    <scope>NUCLEOTIDE SEQUENCE [LARGE SCALE GENOMIC DNA]</scope>
    <source>
        <strain evidence="4">ATCC 33386 / NCTC 11300</strain>
    </source>
</reference>
<dbReference type="Proteomes" id="UP000000845">
    <property type="component" value="Chromosome"/>
</dbReference>
<evidence type="ECO:0000259" key="2">
    <source>
        <dbReference type="PROSITE" id="PS51819"/>
    </source>
</evidence>
<dbReference type="PANTHER" id="PTHR36113:SF6">
    <property type="entry name" value="FOSFOMYCIN RESISTANCE PROTEIN FOSX"/>
    <property type="match status" value="1"/>
</dbReference>
<accession>D1ARP3</accession>